<feature type="compositionally biased region" description="Polar residues" evidence="2">
    <location>
        <begin position="442"/>
        <end position="451"/>
    </location>
</feature>
<dbReference type="AlphaFoldDB" id="A0A138ZYQ6"/>
<feature type="region of interest" description="Disordered" evidence="2">
    <location>
        <begin position="372"/>
        <end position="451"/>
    </location>
</feature>
<evidence type="ECO:0000313" key="4">
    <source>
        <dbReference type="EMBL" id="KXS09642.1"/>
    </source>
</evidence>
<feature type="region of interest" description="Disordered" evidence="2">
    <location>
        <begin position="189"/>
        <end position="296"/>
    </location>
</feature>
<protein>
    <recommendedName>
        <fullName evidence="3">CCHC-type domain-containing protein</fullName>
    </recommendedName>
</protein>
<dbReference type="GO" id="GO:0003676">
    <property type="term" value="F:nucleic acid binding"/>
    <property type="evidence" value="ECO:0007669"/>
    <property type="project" value="InterPro"/>
</dbReference>
<dbReference type="EMBL" id="KQ965857">
    <property type="protein sequence ID" value="KXS09642.1"/>
    <property type="molecule type" value="Genomic_DNA"/>
</dbReference>
<accession>A0A138ZYQ6</accession>
<dbReference type="InterPro" id="IPR001878">
    <property type="entry name" value="Znf_CCHC"/>
</dbReference>
<feature type="compositionally biased region" description="Basic and acidic residues" evidence="2">
    <location>
        <begin position="278"/>
        <end position="289"/>
    </location>
</feature>
<name>A0A138ZYQ6_GONPJ</name>
<evidence type="ECO:0000256" key="1">
    <source>
        <dbReference type="PROSITE-ProRule" id="PRU00047"/>
    </source>
</evidence>
<dbReference type="PROSITE" id="PS50158">
    <property type="entry name" value="ZF_CCHC"/>
    <property type="match status" value="1"/>
</dbReference>
<proteinExistence type="predicted"/>
<keyword evidence="5" id="KW-1185">Reference proteome</keyword>
<sequence>MPSSHLAHSITIPEMLLHMSNPRKKQLWHMRMTTLRRHLNVPLPPLMLFVPRRKPRSRLPRSVFPHAPNPLPNHRTSNSLRHLVQRLSPNSNKTLCPRRRLPLKPLLLLLLLLQVVRKQHRNLPRLWPRPRTQIGGPSPRSNRTQKRKRRTSRPTARRGGMVQVPGVDVAVVEQGVVRGDKTDVEELAVETEEHAETRESNPVVSVDNQSSSRGFKPSLCFIQVPPPAASRDVRPTEARARPGQRSSSEPPAARSTPVREASVEANYRHVAPAASPDHLPEDNCGKDFEDTADSAHNGPPRATVCYMCGRSGHQVSWCYETERLCSEGVVYLDKSRGKPVVRFYDGTGVVFGRDMFEKGLCMLDVIEGNAGEGRQRQQEQQNGDSGFGGGGGDARRGKGGVRGRGNGYVDRGRGSWRLRGGRRENREAGSDGQHYGNGNGNGPSRQNGYVE</sequence>
<dbReference type="Proteomes" id="UP000070544">
    <property type="component" value="Unassembled WGS sequence"/>
</dbReference>
<feature type="region of interest" description="Disordered" evidence="2">
    <location>
        <begin position="124"/>
        <end position="162"/>
    </location>
</feature>
<feature type="domain" description="CCHC-type" evidence="3">
    <location>
        <begin position="305"/>
        <end position="318"/>
    </location>
</feature>
<keyword evidence="1" id="KW-0479">Metal-binding</keyword>
<reference evidence="4 5" key="1">
    <citation type="journal article" date="2015" name="Genome Biol. Evol.">
        <title>Phylogenomic analyses indicate that early fungi evolved digesting cell walls of algal ancestors of land plants.</title>
        <authorList>
            <person name="Chang Y."/>
            <person name="Wang S."/>
            <person name="Sekimoto S."/>
            <person name="Aerts A.L."/>
            <person name="Choi C."/>
            <person name="Clum A."/>
            <person name="LaButti K.M."/>
            <person name="Lindquist E.A."/>
            <person name="Yee Ngan C."/>
            <person name="Ohm R.A."/>
            <person name="Salamov A.A."/>
            <person name="Grigoriev I.V."/>
            <person name="Spatafora J.W."/>
            <person name="Berbee M.L."/>
        </authorList>
    </citation>
    <scope>NUCLEOTIDE SEQUENCE [LARGE SCALE GENOMIC DNA]</scope>
    <source>
        <strain evidence="4 5">JEL478</strain>
    </source>
</reference>
<feature type="compositionally biased region" description="Basic residues" evidence="2">
    <location>
        <begin position="143"/>
        <end position="156"/>
    </location>
</feature>
<organism evidence="4 5">
    <name type="scientific">Gonapodya prolifera (strain JEL478)</name>
    <name type="common">Monoblepharis prolifera</name>
    <dbReference type="NCBI Taxonomy" id="1344416"/>
    <lineage>
        <taxon>Eukaryota</taxon>
        <taxon>Fungi</taxon>
        <taxon>Fungi incertae sedis</taxon>
        <taxon>Chytridiomycota</taxon>
        <taxon>Chytridiomycota incertae sedis</taxon>
        <taxon>Monoblepharidomycetes</taxon>
        <taxon>Monoblepharidales</taxon>
        <taxon>Gonapodyaceae</taxon>
        <taxon>Gonapodya</taxon>
    </lineage>
</organism>
<keyword evidence="1" id="KW-0862">Zinc</keyword>
<dbReference type="GO" id="GO:0008270">
    <property type="term" value="F:zinc ion binding"/>
    <property type="evidence" value="ECO:0007669"/>
    <property type="project" value="UniProtKB-KW"/>
</dbReference>
<feature type="compositionally biased region" description="Basic and acidic residues" evidence="2">
    <location>
        <begin position="231"/>
        <end position="240"/>
    </location>
</feature>
<gene>
    <name evidence="4" type="ORF">M427DRAFT_219581</name>
</gene>
<feature type="compositionally biased region" description="Polar residues" evidence="2">
    <location>
        <begin position="200"/>
        <end position="213"/>
    </location>
</feature>
<evidence type="ECO:0000313" key="5">
    <source>
        <dbReference type="Proteomes" id="UP000070544"/>
    </source>
</evidence>
<keyword evidence="1" id="KW-0863">Zinc-finger</keyword>
<evidence type="ECO:0000259" key="3">
    <source>
        <dbReference type="PROSITE" id="PS50158"/>
    </source>
</evidence>
<evidence type="ECO:0000256" key="2">
    <source>
        <dbReference type="SAM" id="MobiDB-lite"/>
    </source>
</evidence>